<reference evidence="2 3" key="1">
    <citation type="submission" date="2024-09" db="EMBL/GenBank/DDBJ databases">
        <title>Chromosome-scale assembly of Riccia fluitans.</title>
        <authorList>
            <person name="Paukszto L."/>
            <person name="Sawicki J."/>
            <person name="Karawczyk K."/>
            <person name="Piernik-Szablinska J."/>
            <person name="Szczecinska M."/>
            <person name="Mazdziarz M."/>
        </authorList>
    </citation>
    <scope>NUCLEOTIDE SEQUENCE [LARGE SCALE GENOMIC DNA]</scope>
    <source>
        <strain evidence="2">Rf_01</strain>
        <tissue evidence="2">Aerial parts of the thallus</tissue>
    </source>
</reference>
<feature type="compositionally biased region" description="Polar residues" evidence="1">
    <location>
        <begin position="1"/>
        <end position="12"/>
    </location>
</feature>
<sequence>MGSCRSADTTDTNESKESDVLAAVVVEEPVPMTVSSSSASAGGELSANCSTASGDGRLQVPTVRVFTRVS</sequence>
<dbReference type="AlphaFoldDB" id="A0ABD1YG10"/>
<dbReference type="Proteomes" id="UP001605036">
    <property type="component" value="Unassembled WGS sequence"/>
</dbReference>
<accession>A0ABD1YG10</accession>
<comment type="caution">
    <text evidence="2">The sequence shown here is derived from an EMBL/GenBank/DDBJ whole genome shotgun (WGS) entry which is preliminary data.</text>
</comment>
<keyword evidence="3" id="KW-1185">Reference proteome</keyword>
<proteinExistence type="predicted"/>
<feature type="compositionally biased region" description="Low complexity" evidence="1">
    <location>
        <begin position="34"/>
        <end position="43"/>
    </location>
</feature>
<gene>
    <name evidence="2" type="ORF">R1flu_014404</name>
</gene>
<name>A0ABD1YG10_9MARC</name>
<feature type="region of interest" description="Disordered" evidence="1">
    <location>
        <begin position="34"/>
        <end position="54"/>
    </location>
</feature>
<evidence type="ECO:0000313" key="3">
    <source>
        <dbReference type="Proteomes" id="UP001605036"/>
    </source>
</evidence>
<evidence type="ECO:0000256" key="1">
    <source>
        <dbReference type="SAM" id="MobiDB-lite"/>
    </source>
</evidence>
<organism evidence="2 3">
    <name type="scientific">Riccia fluitans</name>
    <dbReference type="NCBI Taxonomy" id="41844"/>
    <lineage>
        <taxon>Eukaryota</taxon>
        <taxon>Viridiplantae</taxon>
        <taxon>Streptophyta</taxon>
        <taxon>Embryophyta</taxon>
        <taxon>Marchantiophyta</taxon>
        <taxon>Marchantiopsida</taxon>
        <taxon>Marchantiidae</taxon>
        <taxon>Marchantiales</taxon>
        <taxon>Ricciaceae</taxon>
        <taxon>Riccia</taxon>
    </lineage>
</organism>
<evidence type="ECO:0000313" key="2">
    <source>
        <dbReference type="EMBL" id="KAL2629718.1"/>
    </source>
</evidence>
<protein>
    <submittedName>
        <fullName evidence="2">Uncharacterized protein</fullName>
    </submittedName>
</protein>
<dbReference type="EMBL" id="JBHFFA010000004">
    <property type="protein sequence ID" value="KAL2629718.1"/>
    <property type="molecule type" value="Genomic_DNA"/>
</dbReference>
<feature type="region of interest" description="Disordered" evidence="1">
    <location>
        <begin position="1"/>
        <end position="20"/>
    </location>
</feature>